<protein>
    <submittedName>
        <fullName evidence="3">Uncharacterized protein</fullName>
    </submittedName>
</protein>
<dbReference type="OrthoDB" id="8908424at2"/>
<proteinExistence type="predicted"/>
<dbReference type="AlphaFoldDB" id="A0A168QHZ0"/>
<dbReference type="EMBL" id="LVJI01000003">
    <property type="protein sequence ID" value="OAB47798.1"/>
    <property type="molecule type" value="Genomic_DNA"/>
</dbReference>
<evidence type="ECO:0000256" key="2">
    <source>
        <dbReference type="SAM" id="SignalP"/>
    </source>
</evidence>
<gene>
    <name evidence="3" type="ORF">PBAT_04095</name>
</gene>
<feature type="chain" id="PRO_5007899921" evidence="2">
    <location>
        <begin position="26"/>
        <end position="266"/>
    </location>
</feature>
<name>A0A168QHZ0_9BACL</name>
<evidence type="ECO:0000256" key="1">
    <source>
        <dbReference type="SAM" id="Coils"/>
    </source>
</evidence>
<keyword evidence="4" id="KW-1185">Reference proteome</keyword>
<sequence>MSTMKKIMISSMLTLLALSASVASASEQILTTQSEPLDDEITQILDVVTTNEKEQVDLETQITDAQNNNDQAKEEQLQAQLEQKIKVQEQLTASMIIAEPEVVAQSEVTQLGQLNLQSMDIETALMAVQSERTRLLEDQLKSQIAAVEDRNSQISKLNNALSQLNKVQATLPADANSDTKLNLSSETIQAIQNVGIEVPNTVLSKAETNTMITKLKSMIDSQSNSQQMDMLRLQSLSNKRNEAFDVMTNFVKKMQESRSSIIGNIR</sequence>
<keyword evidence="2" id="KW-0732">Signal</keyword>
<reference evidence="3 4" key="1">
    <citation type="submission" date="2016-03" db="EMBL/GenBank/DDBJ databases">
        <title>Draft genome sequence of Paenibacillus antarcticus CECT 5836.</title>
        <authorList>
            <person name="Shin S.-K."/>
            <person name="Yi H."/>
        </authorList>
    </citation>
    <scope>NUCLEOTIDE SEQUENCE [LARGE SCALE GENOMIC DNA]</scope>
    <source>
        <strain evidence="3 4">CECT 5836</strain>
    </source>
</reference>
<comment type="caution">
    <text evidence="3">The sequence shown here is derived from an EMBL/GenBank/DDBJ whole genome shotgun (WGS) entry which is preliminary data.</text>
</comment>
<dbReference type="Proteomes" id="UP000077355">
    <property type="component" value="Unassembled WGS sequence"/>
</dbReference>
<accession>A0A168QHZ0</accession>
<feature type="signal peptide" evidence="2">
    <location>
        <begin position="1"/>
        <end position="25"/>
    </location>
</feature>
<organism evidence="3 4">
    <name type="scientific">Paenibacillus antarcticus</name>
    <dbReference type="NCBI Taxonomy" id="253703"/>
    <lineage>
        <taxon>Bacteria</taxon>
        <taxon>Bacillati</taxon>
        <taxon>Bacillota</taxon>
        <taxon>Bacilli</taxon>
        <taxon>Bacillales</taxon>
        <taxon>Paenibacillaceae</taxon>
        <taxon>Paenibacillus</taxon>
    </lineage>
</organism>
<evidence type="ECO:0000313" key="4">
    <source>
        <dbReference type="Proteomes" id="UP000077355"/>
    </source>
</evidence>
<keyword evidence="1" id="KW-0175">Coiled coil</keyword>
<feature type="coiled-coil region" evidence="1">
    <location>
        <begin position="55"/>
        <end position="82"/>
    </location>
</feature>
<evidence type="ECO:0000313" key="3">
    <source>
        <dbReference type="EMBL" id="OAB47798.1"/>
    </source>
</evidence>